<feature type="transmembrane region" description="Helical" evidence="1">
    <location>
        <begin position="63"/>
        <end position="84"/>
    </location>
</feature>
<dbReference type="EMBL" id="CP036434">
    <property type="protein sequence ID" value="QDV07116.1"/>
    <property type="molecule type" value="Genomic_DNA"/>
</dbReference>
<keyword evidence="1" id="KW-1133">Transmembrane helix</keyword>
<reference evidence="2 3" key="1">
    <citation type="submission" date="2019-02" db="EMBL/GenBank/DDBJ databases">
        <title>Deep-cultivation of Planctomycetes and their phenomic and genomic characterization uncovers novel biology.</title>
        <authorList>
            <person name="Wiegand S."/>
            <person name="Jogler M."/>
            <person name="Boedeker C."/>
            <person name="Pinto D."/>
            <person name="Vollmers J."/>
            <person name="Rivas-Marin E."/>
            <person name="Kohn T."/>
            <person name="Peeters S.H."/>
            <person name="Heuer A."/>
            <person name="Rast P."/>
            <person name="Oberbeckmann S."/>
            <person name="Bunk B."/>
            <person name="Jeske O."/>
            <person name="Meyerdierks A."/>
            <person name="Storesund J.E."/>
            <person name="Kallscheuer N."/>
            <person name="Luecker S."/>
            <person name="Lage O.M."/>
            <person name="Pohl T."/>
            <person name="Merkel B.J."/>
            <person name="Hornburger P."/>
            <person name="Mueller R.-W."/>
            <person name="Bruemmer F."/>
            <person name="Labrenz M."/>
            <person name="Spormann A.M."/>
            <person name="Op den Camp H."/>
            <person name="Overmann J."/>
            <person name="Amann R."/>
            <person name="Jetten M.S.M."/>
            <person name="Mascher T."/>
            <person name="Medema M.H."/>
            <person name="Devos D.P."/>
            <person name="Kaster A.-K."/>
            <person name="Ovreas L."/>
            <person name="Rohde M."/>
            <person name="Galperin M.Y."/>
            <person name="Jogler C."/>
        </authorList>
    </citation>
    <scope>NUCLEOTIDE SEQUENCE [LARGE SCALE GENOMIC DNA]</scope>
    <source>
        <strain evidence="2 3">Poly30</strain>
    </source>
</reference>
<feature type="transmembrane region" description="Helical" evidence="1">
    <location>
        <begin position="29"/>
        <end position="51"/>
    </location>
</feature>
<keyword evidence="1" id="KW-0812">Transmembrane</keyword>
<evidence type="ECO:0000313" key="3">
    <source>
        <dbReference type="Proteomes" id="UP000320390"/>
    </source>
</evidence>
<proteinExistence type="predicted"/>
<keyword evidence="1" id="KW-0472">Membrane</keyword>
<keyword evidence="3" id="KW-1185">Reference proteome</keyword>
<gene>
    <name evidence="2" type="ORF">Poly30_26350</name>
</gene>
<evidence type="ECO:0000256" key="1">
    <source>
        <dbReference type="SAM" id="Phobius"/>
    </source>
</evidence>
<organism evidence="2 3">
    <name type="scientific">Saltatorellus ferox</name>
    <dbReference type="NCBI Taxonomy" id="2528018"/>
    <lineage>
        <taxon>Bacteria</taxon>
        <taxon>Pseudomonadati</taxon>
        <taxon>Planctomycetota</taxon>
        <taxon>Planctomycetia</taxon>
        <taxon>Planctomycetia incertae sedis</taxon>
        <taxon>Saltatorellus</taxon>
    </lineage>
</organism>
<dbReference type="RefSeq" id="WP_145197898.1">
    <property type="nucleotide sequence ID" value="NZ_CP036434.1"/>
</dbReference>
<name>A0A518ESQ8_9BACT</name>
<sequence>METDADTGQEDSKASIPIKAADTDTDRTVFVGVMIAVAMFFVFQGMILAAFQMPVIREDVPFFAPLRFAGITQGVYAVPTLLLFVNRKCPKMAKGFGIMTGVVFLGGIVALATK</sequence>
<feature type="transmembrane region" description="Helical" evidence="1">
    <location>
        <begin position="96"/>
        <end position="113"/>
    </location>
</feature>
<evidence type="ECO:0000313" key="2">
    <source>
        <dbReference type="EMBL" id="QDV07116.1"/>
    </source>
</evidence>
<protein>
    <submittedName>
        <fullName evidence="2">Uncharacterized protein</fullName>
    </submittedName>
</protein>
<dbReference type="Proteomes" id="UP000320390">
    <property type="component" value="Chromosome"/>
</dbReference>
<accession>A0A518ESQ8</accession>
<dbReference type="AlphaFoldDB" id="A0A518ESQ8"/>